<evidence type="ECO:0000313" key="3">
    <source>
        <dbReference type="Proteomes" id="UP000009881"/>
    </source>
</evidence>
<name>K9H1E0_9PROT</name>
<proteinExistence type="predicted"/>
<feature type="region of interest" description="Disordered" evidence="1">
    <location>
        <begin position="139"/>
        <end position="165"/>
    </location>
</feature>
<evidence type="ECO:0000313" key="2">
    <source>
        <dbReference type="EMBL" id="EKV31382.1"/>
    </source>
</evidence>
<dbReference type="AlphaFoldDB" id="K9H1E0"/>
<sequence>MFGFGKRGPASDADARKQAIERAKEACLKELRDMHEATPDAAERLHKRLKDRCGSDKSLPFDFKRALLEKARTYECNANMRETDRLLHEANRLAAEEHMTERAKKLGAARRHFSKACTLGADEDFRKAAQRAMETIMLTGGVHHKGPTKAKPADFAPKTPNRAKA</sequence>
<dbReference type="Proteomes" id="UP000009881">
    <property type="component" value="Unassembled WGS sequence"/>
</dbReference>
<evidence type="ECO:0000256" key="1">
    <source>
        <dbReference type="SAM" id="MobiDB-lite"/>
    </source>
</evidence>
<comment type="caution">
    <text evidence="2">The sequence shown here is derived from an EMBL/GenBank/DDBJ whole genome shotgun (WGS) entry which is preliminary data.</text>
</comment>
<dbReference type="EMBL" id="ANHY01000006">
    <property type="protein sequence ID" value="EKV31382.1"/>
    <property type="molecule type" value="Genomic_DNA"/>
</dbReference>
<dbReference type="OrthoDB" id="7356444at2"/>
<reference evidence="2 3" key="1">
    <citation type="journal article" date="2013" name="Genome Announc.">
        <title>Draft Genome Sequence of an Alphaproteobacterium, Caenispirillum salinarum AK4(T), Isolated from a Solar Saltern.</title>
        <authorList>
            <person name="Khatri I."/>
            <person name="Singh A."/>
            <person name="Korpole S."/>
            <person name="Pinnaka A.K."/>
            <person name="Subramanian S."/>
        </authorList>
    </citation>
    <scope>NUCLEOTIDE SEQUENCE [LARGE SCALE GENOMIC DNA]</scope>
    <source>
        <strain evidence="2 3">AK4</strain>
    </source>
</reference>
<gene>
    <name evidence="2" type="ORF">C882_3755</name>
</gene>
<dbReference type="eggNOG" id="ENOG50332IN">
    <property type="taxonomic scope" value="Bacteria"/>
</dbReference>
<dbReference type="RefSeq" id="WP_009539863.1">
    <property type="nucleotide sequence ID" value="NZ_ANHY01000006.1"/>
</dbReference>
<keyword evidence="3" id="KW-1185">Reference proteome</keyword>
<organism evidence="2 3">
    <name type="scientific">Caenispirillum salinarum AK4</name>
    <dbReference type="NCBI Taxonomy" id="1238182"/>
    <lineage>
        <taxon>Bacteria</taxon>
        <taxon>Pseudomonadati</taxon>
        <taxon>Pseudomonadota</taxon>
        <taxon>Alphaproteobacteria</taxon>
        <taxon>Rhodospirillales</taxon>
        <taxon>Novispirillaceae</taxon>
        <taxon>Caenispirillum</taxon>
    </lineage>
</organism>
<accession>K9H1E0</accession>
<protein>
    <submittedName>
        <fullName evidence="2">Uncharacterized protein</fullName>
    </submittedName>
</protein>
<dbReference type="STRING" id="1238182.C882_3755"/>